<evidence type="ECO:0000313" key="1">
    <source>
        <dbReference type="EMBL" id="JAD42053.1"/>
    </source>
</evidence>
<name>A0A0A8ZWD7_ARUDO</name>
<proteinExistence type="predicted"/>
<dbReference type="AlphaFoldDB" id="A0A0A8ZWD7"/>
<reference evidence="1" key="2">
    <citation type="journal article" date="2015" name="Data Brief">
        <title>Shoot transcriptome of the giant reed, Arundo donax.</title>
        <authorList>
            <person name="Barrero R.A."/>
            <person name="Guerrero F.D."/>
            <person name="Moolhuijzen P."/>
            <person name="Goolsby J.A."/>
            <person name="Tidwell J."/>
            <person name="Bellgard S.E."/>
            <person name="Bellgard M.I."/>
        </authorList>
    </citation>
    <scope>NUCLEOTIDE SEQUENCE</scope>
    <source>
        <tissue evidence="1">Shoot tissue taken approximately 20 cm above the soil surface</tissue>
    </source>
</reference>
<dbReference type="EMBL" id="GBRH01255842">
    <property type="protein sequence ID" value="JAD42053.1"/>
    <property type="molecule type" value="Transcribed_RNA"/>
</dbReference>
<accession>A0A0A8ZWD7</accession>
<protein>
    <submittedName>
        <fullName evidence="1">Uncharacterized protein</fullName>
    </submittedName>
</protein>
<sequence>MPSLQVTCIQQKLQFESTLCQYTLTLIVFKIAMQILSQYIYGPC</sequence>
<reference evidence="1" key="1">
    <citation type="submission" date="2014-09" db="EMBL/GenBank/DDBJ databases">
        <authorList>
            <person name="Magalhaes I.L.F."/>
            <person name="Oliveira U."/>
            <person name="Santos F.R."/>
            <person name="Vidigal T.H.D.A."/>
            <person name="Brescovit A.D."/>
            <person name="Santos A.J."/>
        </authorList>
    </citation>
    <scope>NUCLEOTIDE SEQUENCE</scope>
    <source>
        <tissue evidence="1">Shoot tissue taken approximately 20 cm above the soil surface</tissue>
    </source>
</reference>
<organism evidence="1">
    <name type="scientific">Arundo donax</name>
    <name type="common">Giant reed</name>
    <name type="synonym">Donax arundinaceus</name>
    <dbReference type="NCBI Taxonomy" id="35708"/>
    <lineage>
        <taxon>Eukaryota</taxon>
        <taxon>Viridiplantae</taxon>
        <taxon>Streptophyta</taxon>
        <taxon>Embryophyta</taxon>
        <taxon>Tracheophyta</taxon>
        <taxon>Spermatophyta</taxon>
        <taxon>Magnoliopsida</taxon>
        <taxon>Liliopsida</taxon>
        <taxon>Poales</taxon>
        <taxon>Poaceae</taxon>
        <taxon>PACMAD clade</taxon>
        <taxon>Arundinoideae</taxon>
        <taxon>Arundineae</taxon>
        <taxon>Arundo</taxon>
    </lineage>
</organism>